<dbReference type="InterPro" id="IPR003439">
    <property type="entry name" value="ABC_transporter-like_ATP-bd"/>
</dbReference>
<gene>
    <name evidence="19" type="primary">uvrA</name>
    <name evidence="19" type="ORF">NCTC10146_00673</name>
</gene>
<evidence type="ECO:0000259" key="18">
    <source>
        <dbReference type="PROSITE" id="PS50893"/>
    </source>
</evidence>
<dbReference type="InterPro" id="IPR041552">
    <property type="entry name" value="UvrA_DNA-bd"/>
</dbReference>
<dbReference type="CDD" id="cd03271">
    <property type="entry name" value="ABC_UvrA_II"/>
    <property type="match status" value="1"/>
</dbReference>
<comment type="subcellular location">
    <subcellularLocation>
        <location evidence="1">Cytoplasm</location>
    </subcellularLocation>
</comment>
<evidence type="ECO:0000256" key="1">
    <source>
        <dbReference type="ARBA" id="ARBA00004496"/>
    </source>
</evidence>
<dbReference type="Gene3D" id="1.10.8.280">
    <property type="entry name" value="ABC transporter ATPase domain-like"/>
    <property type="match status" value="1"/>
</dbReference>
<evidence type="ECO:0000256" key="12">
    <source>
        <dbReference type="ARBA" id="ARBA00023125"/>
    </source>
</evidence>
<dbReference type="InterPro" id="IPR013815">
    <property type="entry name" value="ATP_grasp_subdomain_1"/>
</dbReference>
<organism evidence="19 20">
    <name type="scientific">Mycoplasmopsis canis</name>
    <dbReference type="NCBI Taxonomy" id="29555"/>
    <lineage>
        <taxon>Bacteria</taxon>
        <taxon>Bacillati</taxon>
        <taxon>Mycoplasmatota</taxon>
        <taxon>Mycoplasmoidales</taxon>
        <taxon>Metamycoplasmataceae</taxon>
        <taxon>Mycoplasmopsis</taxon>
    </lineage>
</organism>
<dbReference type="GO" id="GO:0003677">
    <property type="term" value="F:DNA binding"/>
    <property type="evidence" value="ECO:0007669"/>
    <property type="project" value="UniProtKB-KW"/>
</dbReference>
<evidence type="ECO:0000256" key="6">
    <source>
        <dbReference type="ARBA" id="ARBA00022763"/>
    </source>
</evidence>
<dbReference type="RefSeq" id="WP_004795176.1">
    <property type="nucleotide sequence ID" value="NZ_LR215010.1"/>
</dbReference>
<sequence length="954" mass="107082">MNKNNNKIIITGAKENNLKNVSLEVPKNKLVVFTGLSGSGKSSLAFNTIYEEGRRRYVDSLSSYSRTFLGGTKKPNVEKIEGLSPSISIEQKTIHNNPRSTVGTVTEIYDYLRLLYARIGKSYCPRHNIEITSQTTKDILNLVYKNPENTQLIIYAPIVDNEKGTHANLLEKLKNEGYLRAKVDGEILSLKDKIDLDKNYKHTIDLVIDRVKVNEENYNRISEAINIATDKAGGIVKIENLDKKEVQTFSKLHACIYKDFSIPKIETRMFSFNAPYGMCDNCKGLGIEFKADFDAVVPESWKTIETGAIKYFENTVNTTNLEWQEFHALLNHYDIPINLPIDEIEDDKLKYMLYGSGEEEIEYVLVSSSNNKYRKKQAIEGILTKIERLYFETSSDMRRDYLKKYMSSVSCHFCKGARLNEAALSVKVDTKNIYEMTKLSISDMLITFERFIDKLDEYSKTVSNIITSEIIDRLTFLNDVGLDYLTLDRSAETLSGGEAQRIRLATQIGSNLSGVLYVLDEPSIGLHQRDNIRLINTMKKMVDLGNTLIVVEHDEDTMFAADHIVDIGPEAGENGGRIIAEGSLEDIINSKESITGKYLSGEWKIEIPKFRRSGNGKKITIKGAKENNLKNIDVTIPLGKFVGITGVSGSGKSTLINDILVNGYQQMQGLSEGLQHKKAKFNGIDGLINVDKIVSISQSPIGRTPRSNPATYTGVFDDIREIFANVEESRIRGYTKGRFSFNTPGGRCEKCSGDGFLVIEMHFLPNVYIPCDQCDGKRYDRETLEIKYQEKNINDILEMSVDEAIKFFDTKIKIVEKLIFLQDVGLGYIKLGQISTTLSGGEAQRVKLATYLQKKPTGKTIYVLDEPTTGLHIHDIKKLISILNRIVDNGDTVVVIEHNLDVIKSCDHLIDLGPGGGIHGGRIVASGTPEQVANNKDSFTGQFLDKIFFKENNI</sequence>
<evidence type="ECO:0000256" key="16">
    <source>
        <dbReference type="ARBA" id="ARBA00039316"/>
    </source>
</evidence>
<reference evidence="19 20" key="1">
    <citation type="submission" date="2019-01" db="EMBL/GenBank/DDBJ databases">
        <authorList>
            <consortium name="Pathogen Informatics"/>
        </authorList>
    </citation>
    <scope>NUCLEOTIDE SEQUENCE [LARGE SCALE GENOMIC DNA]</scope>
    <source>
        <strain evidence="19 20">NCTC10146</strain>
    </source>
</reference>
<keyword evidence="5" id="KW-0547">Nucleotide-binding</keyword>
<dbReference type="InterPro" id="IPR041102">
    <property type="entry name" value="UvrA_inter"/>
</dbReference>
<dbReference type="GO" id="GO:0005524">
    <property type="term" value="F:ATP binding"/>
    <property type="evidence" value="ECO:0007669"/>
    <property type="project" value="UniProtKB-KW"/>
</dbReference>
<comment type="similarity">
    <text evidence="15">Belongs to the ABC transporter superfamily. UvrA family.</text>
</comment>
<dbReference type="Gene3D" id="3.30.1490.20">
    <property type="entry name" value="ATP-grasp fold, A domain"/>
    <property type="match status" value="1"/>
</dbReference>
<dbReference type="InterPro" id="IPR004602">
    <property type="entry name" value="UvrA"/>
</dbReference>
<dbReference type="Gene3D" id="1.20.1580.10">
    <property type="entry name" value="ABC transporter ATPase like domain"/>
    <property type="match status" value="2"/>
</dbReference>
<keyword evidence="3" id="KW-0479">Metal-binding</keyword>
<dbReference type="PROSITE" id="PS50893">
    <property type="entry name" value="ABC_TRANSPORTER_2"/>
    <property type="match status" value="1"/>
</dbReference>
<evidence type="ECO:0000256" key="14">
    <source>
        <dbReference type="ARBA" id="ARBA00023236"/>
    </source>
</evidence>
<dbReference type="Proteomes" id="UP000290495">
    <property type="component" value="Chromosome"/>
</dbReference>
<evidence type="ECO:0000313" key="19">
    <source>
        <dbReference type="EMBL" id="VEU69185.1"/>
    </source>
</evidence>
<keyword evidence="4" id="KW-0677">Repeat</keyword>
<accession>A0A449ARI3</accession>
<evidence type="ECO:0000256" key="8">
    <source>
        <dbReference type="ARBA" id="ARBA00022771"/>
    </source>
</evidence>
<evidence type="ECO:0000256" key="2">
    <source>
        <dbReference type="ARBA" id="ARBA00022490"/>
    </source>
</evidence>
<keyword evidence="2" id="KW-0963">Cytoplasm</keyword>
<evidence type="ECO:0000256" key="5">
    <source>
        <dbReference type="ARBA" id="ARBA00022741"/>
    </source>
</evidence>
<evidence type="ECO:0000256" key="15">
    <source>
        <dbReference type="ARBA" id="ARBA00038000"/>
    </source>
</evidence>
<dbReference type="EMBL" id="LR215010">
    <property type="protein sequence ID" value="VEU69185.1"/>
    <property type="molecule type" value="Genomic_DNA"/>
</dbReference>
<evidence type="ECO:0000256" key="11">
    <source>
        <dbReference type="ARBA" id="ARBA00022881"/>
    </source>
</evidence>
<dbReference type="GO" id="GO:0016887">
    <property type="term" value="F:ATP hydrolysis activity"/>
    <property type="evidence" value="ECO:0007669"/>
    <property type="project" value="InterPro"/>
</dbReference>
<proteinExistence type="inferred from homology"/>
<dbReference type="PROSITE" id="PS00211">
    <property type="entry name" value="ABC_TRANSPORTER_1"/>
    <property type="match status" value="2"/>
</dbReference>
<dbReference type="PANTHER" id="PTHR43152">
    <property type="entry name" value="UVRABC SYSTEM PROTEIN A"/>
    <property type="match status" value="1"/>
</dbReference>
<keyword evidence="8" id="KW-0863">Zinc-finger</keyword>
<keyword evidence="10 19" id="KW-0067">ATP-binding</keyword>
<keyword evidence="7" id="KW-0228">DNA excision</keyword>
<dbReference type="GO" id="GO:0004518">
    <property type="term" value="F:nuclease activity"/>
    <property type="evidence" value="ECO:0007669"/>
    <property type="project" value="UniProtKB-KW"/>
</dbReference>
<dbReference type="PANTHER" id="PTHR43152:SF3">
    <property type="entry name" value="UVRABC SYSTEM PROTEIN A"/>
    <property type="match status" value="1"/>
</dbReference>
<dbReference type="InterPro" id="IPR017871">
    <property type="entry name" value="ABC_transporter-like_CS"/>
</dbReference>
<keyword evidence="9" id="KW-0862">Zinc</keyword>
<dbReference type="GO" id="GO:0005737">
    <property type="term" value="C:cytoplasm"/>
    <property type="evidence" value="ECO:0007669"/>
    <property type="project" value="UniProtKB-SubCell"/>
</dbReference>
<evidence type="ECO:0000313" key="20">
    <source>
        <dbReference type="Proteomes" id="UP000290495"/>
    </source>
</evidence>
<feature type="domain" description="ABC transporter" evidence="18">
    <location>
        <begin position="605"/>
        <end position="945"/>
    </location>
</feature>
<dbReference type="NCBIfam" id="TIGR00630">
    <property type="entry name" value="uvra"/>
    <property type="match status" value="1"/>
</dbReference>
<dbReference type="Gene3D" id="3.40.50.300">
    <property type="entry name" value="P-loop containing nucleotide triphosphate hydrolases"/>
    <property type="match status" value="2"/>
</dbReference>
<dbReference type="Pfam" id="PF17755">
    <property type="entry name" value="UvrA_DNA-bind"/>
    <property type="match status" value="1"/>
</dbReference>
<dbReference type="InterPro" id="IPR027417">
    <property type="entry name" value="P-loop_NTPase"/>
</dbReference>
<dbReference type="GO" id="GO:0006289">
    <property type="term" value="P:nucleotide-excision repair"/>
    <property type="evidence" value="ECO:0007669"/>
    <property type="project" value="InterPro"/>
</dbReference>
<keyword evidence="14" id="KW-0742">SOS response</keyword>
<keyword evidence="12" id="KW-0238">DNA-binding</keyword>
<dbReference type="GO" id="GO:0008270">
    <property type="term" value="F:zinc ion binding"/>
    <property type="evidence" value="ECO:0007669"/>
    <property type="project" value="UniProtKB-KW"/>
</dbReference>
<keyword evidence="13" id="KW-0234">DNA repair</keyword>
<dbReference type="GO" id="GO:0009380">
    <property type="term" value="C:excinuclease repair complex"/>
    <property type="evidence" value="ECO:0007669"/>
    <property type="project" value="InterPro"/>
</dbReference>
<dbReference type="Pfam" id="PF17760">
    <property type="entry name" value="UvrA_inter"/>
    <property type="match status" value="1"/>
</dbReference>
<evidence type="ECO:0000256" key="13">
    <source>
        <dbReference type="ARBA" id="ARBA00023204"/>
    </source>
</evidence>
<evidence type="ECO:0000256" key="9">
    <source>
        <dbReference type="ARBA" id="ARBA00022833"/>
    </source>
</evidence>
<evidence type="ECO:0000256" key="4">
    <source>
        <dbReference type="ARBA" id="ARBA00022737"/>
    </source>
</evidence>
<protein>
    <recommendedName>
        <fullName evidence="16">UvrABC system protein A</fullName>
    </recommendedName>
    <alternativeName>
        <fullName evidence="17">Excinuclease ABC subunit A</fullName>
    </alternativeName>
</protein>
<evidence type="ECO:0000256" key="3">
    <source>
        <dbReference type="ARBA" id="ARBA00022723"/>
    </source>
</evidence>
<evidence type="ECO:0000256" key="7">
    <source>
        <dbReference type="ARBA" id="ARBA00022769"/>
    </source>
</evidence>
<evidence type="ECO:0000256" key="17">
    <source>
        <dbReference type="ARBA" id="ARBA00042156"/>
    </source>
</evidence>
<dbReference type="AlphaFoldDB" id="A0A449ARI3"/>
<dbReference type="GO" id="GO:0009432">
    <property type="term" value="P:SOS response"/>
    <property type="evidence" value="ECO:0007669"/>
    <property type="project" value="UniProtKB-KW"/>
</dbReference>
<dbReference type="SUPFAM" id="SSF52540">
    <property type="entry name" value="P-loop containing nucleoside triphosphate hydrolases"/>
    <property type="match status" value="2"/>
</dbReference>
<keyword evidence="6" id="KW-0227">DNA damage</keyword>
<keyword evidence="11" id="KW-0267">Excision nuclease</keyword>
<dbReference type="NCBIfam" id="NF001503">
    <property type="entry name" value="PRK00349.1"/>
    <property type="match status" value="1"/>
</dbReference>
<name>A0A449ARI3_9BACT</name>
<evidence type="ECO:0000256" key="10">
    <source>
        <dbReference type="ARBA" id="ARBA00022840"/>
    </source>
</evidence>